<dbReference type="Gene3D" id="1.10.10.10">
    <property type="entry name" value="Winged helix-like DNA-binding domain superfamily/Winged helix DNA-binding domain"/>
    <property type="match status" value="1"/>
</dbReference>
<dbReference type="GO" id="GO:0003700">
    <property type="term" value="F:DNA-binding transcription factor activity"/>
    <property type="evidence" value="ECO:0007669"/>
    <property type="project" value="InterPro"/>
</dbReference>
<proteinExistence type="predicted"/>
<dbReference type="AlphaFoldDB" id="A0A2L0FB94"/>
<accession>A0A2L0FB94</accession>
<name>A0A2L0FB94_SORCE</name>
<protein>
    <submittedName>
        <fullName evidence="1">Uncharacterized protein</fullName>
    </submittedName>
</protein>
<dbReference type="SUPFAM" id="SSF88659">
    <property type="entry name" value="Sigma3 and sigma4 domains of RNA polymerase sigma factors"/>
    <property type="match status" value="1"/>
</dbReference>
<dbReference type="SUPFAM" id="SSF88946">
    <property type="entry name" value="Sigma2 domain of RNA polymerase sigma factors"/>
    <property type="match status" value="1"/>
</dbReference>
<dbReference type="Proteomes" id="UP000238348">
    <property type="component" value="Chromosome"/>
</dbReference>
<reference evidence="1 2" key="1">
    <citation type="submission" date="2015-09" db="EMBL/GenBank/DDBJ databases">
        <title>Sorangium comparison.</title>
        <authorList>
            <person name="Zaburannyi N."/>
            <person name="Bunk B."/>
            <person name="Overmann J."/>
            <person name="Mueller R."/>
        </authorList>
    </citation>
    <scope>NUCLEOTIDE SEQUENCE [LARGE SCALE GENOMIC DNA]</scope>
    <source>
        <strain evidence="1 2">So ce26</strain>
    </source>
</reference>
<dbReference type="InterPro" id="IPR036388">
    <property type="entry name" value="WH-like_DNA-bd_sf"/>
</dbReference>
<dbReference type="InterPro" id="IPR013324">
    <property type="entry name" value="RNA_pol_sigma_r3/r4-like"/>
</dbReference>
<dbReference type="Gene3D" id="1.10.1740.10">
    <property type="match status" value="1"/>
</dbReference>
<organism evidence="1 2">
    <name type="scientific">Sorangium cellulosum</name>
    <name type="common">Polyangium cellulosum</name>
    <dbReference type="NCBI Taxonomy" id="56"/>
    <lineage>
        <taxon>Bacteria</taxon>
        <taxon>Pseudomonadati</taxon>
        <taxon>Myxococcota</taxon>
        <taxon>Polyangia</taxon>
        <taxon>Polyangiales</taxon>
        <taxon>Polyangiaceae</taxon>
        <taxon>Sorangium</taxon>
    </lineage>
</organism>
<gene>
    <name evidence="1" type="ORF">SOCE26_104030</name>
</gene>
<dbReference type="InterPro" id="IPR014284">
    <property type="entry name" value="RNA_pol_sigma-70_dom"/>
</dbReference>
<sequence length="216" mass="23789">MQATPALSSPPPSAATTVDLVTRAIAGDDAARRGLVDQLTPVLRARVTRRLAWSGAGSRSAHADDLIQDVLMTLFAEEARVLRAWDPGRGLSLANFVGLVTERHVLSAQRTRSRSLWAEEPTSDDEIVSMSGAVEETESVFAARELVTRMFRRLAGELSPLGMQLFQLLFVEELPIDRIAAELGMSRTSLYVWRHRLVKAARRCAEELVGQPELLT</sequence>
<evidence type="ECO:0000313" key="1">
    <source>
        <dbReference type="EMBL" id="AUX48860.1"/>
    </source>
</evidence>
<dbReference type="NCBIfam" id="TIGR02937">
    <property type="entry name" value="sigma70-ECF"/>
    <property type="match status" value="1"/>
</dbReference>
<dbReference type="EMBL" id="CP012673">
    <property type="protein sequence ID" value="AUX48860.1"/>
    <property type="molecule type" value="Genomic_DNA"/>
</dbReference>
<dbReference type="InterPro" id="IPR013325">
    <property type="entry name" value="RNA_pol_sigma_r2"/>
</dbReference>
<dbReference type="GO" id="GO:0006352">
    <property type="term" value="P:DNA-templated transcription initiation"/>
    <property type="evidence" value="ECO:0007669"/>
    <property type="project" value="InterPro"/>
</dbReference>
<evidence type="ECO:0000313" key="2">
    <source>
        <dbReference type="Proteomes" id="UP000238348"/>
    </source>
</evidence>